<keyword evidence="8" id="KW-0255">Endonuclease</keyword>
<evidence type="ECO:0000256" key="10">
    <source>
        <dbReference type="ARBA" id="ARBA00022833"/>
    </source>
</evidence>
<dbReference type="PANTHER" id="PTHR12553">
    <property type="entry name" value="ZINC PHOSPHODIESTERASE ELAC PROTEIN 2"/>
    <property type="match status" value="1"/>
</dbReference>
<evidence type="ECO:0000256" key="5">
    <source>
        <dbReference type="ARBA" id="ARBA00022694"/>
    </source>
</evidence>
<dbReference type="SUPFAM" id="SSF56281">
    <property type="entry name" value="Metallo-hydrolase/oxidoreductase"/>
    <property type="match status" value="3"/>
</dbReference>
<comment type="caution">
    <text evidence="12">The sequence shown here is derived from an EMBL/GenBank/DDBJ whole genome shotgun (WGS) entry which is preliminary data.</text>
</comment>
<evidence type="ECO:0000256" key="4">
    <source>
        <dbReference type="ARBA" id="ARBA00012477"/>
    </source>
</evidence>
<evidence type="ECO:0000256" key="1">
    <source>
        <dbReference type="ARBA" id="ARBA00000402"/>
    </source>
</evidence>
<sequence>MLPHPPLFRIISFGSIDLPPIAILENSTHGSILFNCPEHTHRVFEIIQSKLVNVRQFFVSRVSPQSTMGFPGVLMSQLTAAAAGWDADYKVSEGIPLVESTIWSDCPPSSPQYVYFTRILSTIAHHGSVGNIKIDVNSMNPQQKLDITNQFQKGEFSEIFTSYIRKSSLNVRCFTHVHGNIKISPITICHLQCCNPHHGSVGNIKIDVNSMNPQQKLDITNQFQKGEFSEIFTSYIRKSSLNVRCFTHVHGNIKISPITICHLQCCNRSVYITNDIVGWRLDFPALQGKFDGKKAKALGIKGKDCGRLVSGESVTLSNGTVITPEDVMSKPTMLKSIVLITNMIANMEKFLWPLKVDDTEKTISQLQSLFVLQCQAIVGLNPDSCDTSLEDMSTLLSKVGEEKLFQISCLSSDSFSMSPIVVSMLPCEDASHLFRSKEYVQWKEALESNAVNGKVHFIGDLPIRSKDDKTKSSKESIFRHKEGPISVIEKVLDLCDISSSYSSRPMKDMECQPESVRCCSSCDMNDIVCPFDTFSFYNLPPLFPYSHFLHTVGYKYSQNAHLFPLSDELSLKPQYSAHSLVHCYGSTHSTLLQHCDLSISLAPTRKQRAAGGKGRKGGKDEGENEGITIVVPKSCVWVDSKEFFSHKRKGIEERLAMSKKQKLLQQAKRVKGKVLTSMEKDDLIQSSVSASPSPSSSSASSSFSSSLSSSSWTLPSNVYCALEDLVKREEYPLDSETMDKSGEISDTSKHQESPFYCIPLGTGAAVPSKFKSVSGHLVCFKTNRTSIEESSVPKYRMALLDCGEGTTAQMRHLCDSSREYMQLLTCIDTVIISHPHADHVVGSWTFVSARRAAFRHLHLPYLPLFFISNIPSHRMLRLGLRVDEEYGIGKQTDVVFIHISTLIPKIDSPSSKISLSSETETSMESPVCVEDDKEEDTLTSPSSSTSSVRSNPGIIPSAKYAGLYAPKYNPYSISALPYPDPMVCIAIDILLGRPSRKDHTRSYRDVIWASCGLSGLMEIGDEEISGKLWRYLKHLIMKQNSTEISDIYSRYGEDNVQQRIQQLSQTFSCVPVNHCAESYAVVCSGDGVVIGYSGDCMPCESFIREMRRKGKRFESSDGSHDVVLKDGMKSSTQPIVVCIHEATLSSSMQVQAFHKRHSTVEQALQVASLCEVDYLILTHFSQRFSRGYPDISEEMRNLAVEQEKISHKNMYMLFLAQERFKRGQSKFMALPFEGKWYDNFRQVYLDDVKSLFDFIAPPRSVTRVCAMDLCVYCPSTMNDAQKLQEFGDIMRTLDKSI</sequence>
<accession>A0ABQ5KU76</accession>
<keyword evidence="10" id="KW-0862">Zinc</keyword>
<comment type="cofactor">
    <cofactor evidence="2">
        <name>Zn(2+)</name>
        <dbReference type="ChEBI" id="CHEBI:29105"/>
    </cofactor>
</comment>
<evidence type="ECO:0000256" key="7">
    <source>
        <dbReference type="ARBA" id="ARBA00022723"/>
    </source>
</evidence>
<feature type="region of interest" description="Disordered" evidence="11">
    <location>
        <begin position="684"/>
        <end position="712"/>
    </location>
</feature>
<evidence type="ECO:0000256" key="9">
    <source>
        <dbReference type="ARBA" id="ARBA00022801"/>
    </source>
</evidence>
<evidence type="ECO:0000256" key="3">
    <source>
        <dbReference type="ARBA" id="ARBA00007823"/>
    </source>
</evidence>
<protein>
    <recommendedName>
        <fullName evidence="4">ribonuclease Z</fullName>
        <ecNumber evidence="4">3.1.26.11</ecNumber>
    </recommendedName>
</protein>
<evidence type="ECO:0000256" key="2">
    <source>
        <dbReference type="ARBA" id="ARBA00001947"/>
    </source>
</evidence>
<reference evidence="12" key="1">
    <citation type="submission" date="2022-03" db="EMBL/GenBank/DDBJ databases">
        <title>Draft genome sequence of Aduncisulcus paluster, a free-living microaerophilic Fornicata.</title>
        <authorList>
            <person name="Yuyama I."/>
            <person name="Kume K."/>
            <person name="Tamura T."/>
            <person name="Inagaki Y."/>
            <person name="Hashimoto T."/>
        </authorList>
    </citation>
    <scope>NUCLEOTIDE SEQUENCE</scope>
    <source>
        <strain evidence="12">NY0171</strain>
    </source>
</reference>
<proteinExistence type="inferred from homology"/>
<name>A0ABQ5KU76_9EUKA</name>
<evidence type="ECO:0000256" key="8">
    <source>
        <dbReference type="ARBA" id="ARBA00022759"/>
    </source>
</evidence>
<feature type="compositionally biased region" description="Low complexity" evidence="11">
    <location>
        <begin position="938"/>
        <end position="950"/>
    </location>
</feature>
<feature type="compositionally biased region" description="Low complexity" evidence="11">
    <location>
        <begin position="686"/>
        <end position="711"/>
    </location>
</feature>
<feature type="compositionally biased region" description="Low complexity" evidence="11">
    <location>
        <begin position="909"/>
        <end position="925"/>
    </location>
</feature>
<dbReference type="InterPro" id="IPR047151">
    <property type="entry name" value="RNZ2-like"/>
</dbReference>
<keyword evidence="13" id="KW-1185">Reference proteome</keyword>
<feature type="region of interest" description="Disordered" evidence="11">
    <location>
        <begin position="909"/>
        <end position="950"/>
    </location>
</feature>
<comment type="catalytic activity">
    <reaction evidence="1">
        <text>Endonucleolytic cleavage of RNA, removing extra 3' nucleotides from tRNA precursor, generating 3' termini of tRNAs. A 3'-hydroxy group is left at the tRNA terminus and a 5'-phosphoryl group is left at the trailer molecule.</text>
        <dbReference type="EC" id="3.1.26.11"/>
    </reaction>
</comment>
<dbReference type="Gene3D" id="3.60.15.10">
    <property type="entry name" value="Ribonuclease Z/Hydroxyacylglutathione hydrolase-like"/>
    <property type="match status" value="3"/>
</dbReference>
<keyword evidence="7" id="KW-0479">Metal-binding</keyword>
<dbReference type="Proteomes" id="UP001057375">
    <property type="component" value="Unassembled WGS sequence"/>
</dbReference>
<evidence type="ECO:0000313" key="12">
    <source>
        <dbReference type="EMBL" id="GKT34989.1"/>
    </source>
</evidence>
<dbReference type="PANTHER" id="PTHR12553:SF49">
    <property type="entry name" value="ZINC PHOSPHODIESTERASE ELAC PROTEIN 2"/>
    <property type="match status" value="1"/>
</dbReference>
<evidence type="ECO:0000313" key="13">
    <source>
        <dbReference type="Proteomes" id="UP001057375"/>
    </source>
</evidence>
<keyword evidence="6" id="KW-0540">Nuclease</keyword>
<dbReference type="EMBL" id="BQXS01010897">
    <property type="protein sequence ID" value="GKT34989.1"/>
    <property type="molecule type" value="Genomic_DNA"/>
</dbReference>
<evidence type="ECO:0000256" key="6">
    <source>
        <dbReference type="ARBA" id="ARBA00022722"/>
    </source>
</evidence>
<comment type="similarity">
    <text evidence="3">Belongs to the RNase Z family.</text>
</comment>
<keyword evidence="9" id="KW-0378">Hydrolase</keyword>
<organism evidence="12 13">
    <name type="scientific">Aduncisulcus paluster</name>
    <dbReference type="NCBI Taxonomy" id="2918883"/>
    <lineage>
        <taxon>Eukaryota</taxon>
        <taxon>Metamonada</taxon>
        <taxon>Carpediemonas-like organisms</taxon>
        <taxon>Aduncisulcus</taxon>
    </lineage>
</organism>
<evidence type="ECO:0000256" key="11">
    <source>
        <dbReference type="SAM" id="MobiDB-lite"/>
    </source>
</evidence>
<keyword evidence="5" id="KW-0819">tRNA processing</keyword>
<dbReference type="EC" id="3.1.26.11" evidence="4"/>
<dbReference type="InterPro" id="IPR036866">
    <property type="entry name" value="RibonucZ/Hydroxyglut_hydro"/>
</dbReference>
<gene>
    <name evidence="12" type="ORF">ADUPG1_008244</name>
</gene>